<feature type="compositionally biased region" description="Low complexity" evidence="1">
    <location>
        <begin position="420"/>
        <end position="430"/>
    </location>
</feature>
<dbReference type="AlphaFoldDB" id="A0A9D2PC97"/>
<feature type="compositionally biased region" description="Gly residues" evidence="1">
    <location>
        <begin position="536"/>
        <end position="545"/>
    </location>
</feature>
<feature type="compositionally biased region" description="Low complexity" evidence="1">
    <location>
        <begin position="472"/>
        <end position="481"/>
    </location>
</feature>
<reference evidence="3" key="2">
    <citation type="submission" date="2021-04" db="EMBL/GenBank/DDBJ databases">
        <authorList>
            <person name="Gilroy R."/>
        </authorList>
    </citation>
    <scope>NUCLEOTIDE SEQUENCE</scope>
    <source>
        <strain evidence="3">CHK183-5548</strain>
    </source>
</reference>
<feature type="compositionally biased region" description="Basic and acidic residues" evidence="1">
    <location>
        <begin position="399"/>
        <end position="419"/>
    </location>
</feature>
<dbReference type="InterPro" id="IPR055431">
    <property type="entry name" value="RsgI_M"/>
</dbReference>
<evidence type="ECO:0000313" key="4">
    <source>
        <dbReference type="Proteomes" id="UP000823883"/>
    </source>
</evidence>
<feature type="domain" description="Anti-sigma factor RsgI-like middle" evidence="2">
    <location>
        <begin position="76"/>
        <end position="208"/>
    </location>
</feature>
<feature type="compositionally biased region" description="Polar residues" evidence="1">
    <location>
        <begin position="497"/>
        <end position="508"/>
    </location>
</feature>
<feature type="compositionally biased region" description="Basic and acidic residues" evidence="1">
    <location>
        <begin position="487"/>
        <end position="496"/>
    </location>
</feature>
<sequence length="561" mass="59527">MTRREIEEHLQSAVSRLTPDVLDRIDLTAPQEIHTERLVDKRRSRARMWGAAAACVLAVAAGSGGYELYRGSLIDSIVGLDVNPSVELSVNRKEKVLKAEALNEDAQAVLDGMDLKGVKLNVAVNAVVGAMAAEGYLEDLDSAILVTVMGDSVSRTSVLRSQVVADVEKSLEENQVQAVVYDQQAVIRDDVRETADEYGISYGKAYFLEELIGQSPVLTEEDLARLSGMTMEEIAKEVAGETPQLQLPVTEETAPAESGGEETAETAGEGGSSPEEAVLPGETPAAEVDLNGPGETGRNEAEDGEEEEKEDERVRLDEAWYEDGEIAVTFEDGVRWRSPAVSVRGRDGEYLAARLVETDGKGCRIEAEGMEPGETYYFTVAGMIRRGGESLTAVSGRIRVPEDGTEEESRSPQESRPEESTSGESGAGESRPQEEGELPQESSEAAETEAPEESRPQNRPDEDGDVPERPAEGQSPSGEPSGSEEDTGNRPERETDASVNDKGQSGTETGAAGDGENPPETRPGAGEAGEEAPVKGIGGTGGAGTSSGEKTEAGAAGESRR</sequence>
<evidence type="ECO:0000259" key="2">
    <source>
        <dbReference type="Pfam" id="PF23750"/>
    </source>
</evidence>
<gene>
    <name evidence="3" type="ORF">IAA04_05030</name>
</gene>
<feature type="region of interest" description="Disordered" evidence="1">
    <location>
        <begin position="389"/>
        <end position="561"/>
    </location>
</feature>
<proteinExistence type="predicted"/>
<organism evidence="3 4">
    <name type="scientific">Candidatus Lachnoclostridium pullistercoris</name>
    <dbReference type="NCBI Taxonomy" id="2838632"/>
    <lineage>
        <taxon>Bacteria</taxon>
        <taxon>Bacillati</taxon>
        <taxon>Bacillota</taxon>
        <taxon>Clostridia</taxon>
        <taxon>Lachnospirales</taxon>
        <taxon>Lachnospiraceae</taxon>
    </lineage>
</organism>
<dbReference type="Pfam" id="PF23750">
    <property type="entry name" value="RsgI_M"/>
    <property type="match status" value="1"/>
</dbReference>
<protein>
    <recommendedName>
        <fullName evidence="2">Anti-sigma factor RsgI-like middle domain-containing protein</fullName>
    </recommendedName>
</protein>
<comment type="caution">
    <text evidence="3">The sequence shown here is derived from an EMBL/GenBank/DDBJ whole genome shotgun (WGS) entry which is preliminary data.</text>
</comment>
<dbReference type="EMBL" id="DWWL01000031">
    <property type="protein sequence ID" value="HJC47396.1"/>
    <property type="molecule type" value="Genomic_DNA"/>
</dbReference>
<name>A0A9D2PC97_9FIRM</name>
<feature type="compositionally biased region" description="Basic and acidic residues" evidence="1">
    <location>
        <begin position="452"/>
        <end position="471"/>
    </location>
</feature>
<accession>A0A9D2PC97</accession>
<evidence type="ECO:0000313" key="3">
    <source>
        <dbReference type="EMBL" id="HJC47396.1"/>
    </source>
</evidence>
<feature type="region of interest" description="Disordered" evidence="1">
    <location>
        <begin position="238"/>
        <end position="314"/>
    </location>
</feature>
<reference evidence="3" key="1">
    <citation type="journal article" date="2021" name="PeerJ">
        <title>Extensive microbial diversity within the chicken gut microbiome revealed by metagenomics and culture.</title>
        <authorList>
            <person name="Gilroy R."/>
            <person name="Ravi A."/>
            <person name="Getino M."/>
            <person name="Pursley I."/>
            <person name="Horton D.L."/>
            <person name="Alikhan N.F."/>
            <person name="Baker D."/>
            <person name="Gharbi K."/>
            <person name="Hall N."/>
            <person name="Watson M."/>
            <person name="Adriaenssens E.M."/>
            <person name="Foster-Nyarko E."/>
            <person name="Jarju S."/>
            <person name="Secka A."/>
            <person name="Antonio M."/>
            <person name="Oren A."/>
            <person name="Chaudhuri R.R."/>
            <person name="La Ragione R."/>
            <person name="Hildebrand F."/>
            <person name="Pallen M.J."/>
        </authorList>
    </citation>
    <scope>NUCLEOTIDE SEQUENCE</scope>
    <source>
        <strain evidence="3">CHK183-5548</strain>
    </source>
</reference>
<evidence type="ECO:0000256" key="1">
    <source>
        <dbReference type="SAM" id="MobiDB-lite"/>
    </source>
</evidence>
<dbReference type="Proteomes" id="UP000823883">
    <property type="component" value="Unassembled WGS sequence"/>
</dbReference>